<reference evidence="1 2" key="2">
    <citation type="journal article" date="2017" name="Front. Plant Sci.">
        <title>Gene Classification and Mining of Molecular Markers Useful in Red Clover (Trifolium pratense) Breeding.</title>
        <authorList>
            <person name="Istvanek J."/>
            <person name="Dluhosova J."/>
            <person name="Dluhos P."/>
            <person name="Patkova L."/>
            <person name="Nedelnik J."/>
            <person name="Repkova J."/>
        </authorList>
    </citation>
    <scope>NUCLEOTIDE SEQUENCE [LARGE SCALE GENOMIC DNA]</scope>
    <source>
        <strain evidence="2">cv. Tatra</strain>
        <tissue evidence="1">Young leaves</tissue>
    </source>
</reference>
<evidence type="ECO:0000313" key="2">
    <source>
        <dbReference type="Proteomes" id="UP000236291"/>
    </source>
</evidence>
<dbReference type="EMBL" id="ASHM01031865">
    <property type="protein sequence ID" value="PNX77140.1"/>
    <property type="molecule type" value="Genomic_DNA"/>
</dbReference>
<protein>
    <submittedName>
        <fullName evidence="1">Uncharacterized protein</fullName>
    </submittedName>
</protein>
<organism evidence="1 2">
    <name type="scientific">Trifolium pratense</name>
    <name type="common">Red clover</name>
    <dbReference type="NCBI Taxonomy" id="57577"/>
    <lineage>
        <taxon>Eukaryota</taxon>
        <taxon>Viridiplantae</taxon>
        <taxon>Streptophyta</taxon>
        <taxon>Embryophyta</taxon>
        <taxon>Tracheophyta</taxon>
        <taxon>Spermatophyta</taxon>
        <taxon>Magnoliopsida</taxon>
        <taxon>eudicotyledons</taxon>
        <taxon>Gunneridae</taxon>
        <taxon>Pentapetalae</taxon>
        <taxon>rosids</taxon>
        <taxon>fabids</taxon>
        <taxon>Fabales</taxon>
        <taxon>Fabaceae</taxon>
        <taxon>Papilionoideae</taxon>
        <taxon>50 kb inversion clade</taxon>
        <taxon>NPAAA clade</taxon>
        <taxon>Hologalegina</taxon>
        <taxon>IRL clade</taxon>
        <taxon>Trifolieae</taxon>
        <taxon>Trifolium</taxon>
    </lineage>
</organism>
<gene>
    <name evidence="1" type="ORF">L195_g033102</name>
</gene>
<sequence length="27" mass="3034">GTDGLEDRRNELGLGLEKDVEDLEVVY</sequence>
<comment type="caution">
    <text evidence="1">The sequence shown here is derived from an EMBL/GenBank/DDBJ whole genome shotgun (WGS) entry which is preliminary data.</text>
</comment>
<feature type="non-terminal residue" evidence="1">
    <location>
        <position position="1"/>
    </location>
</feature>
<accession>A0A2K3LF42</accession>
<dbReference type="AlphaFoldDB" id="A0A2K3LF42"/>
<evidence type="ECO:0000313" key="1">
    <source>
        <dbReference type="EMBL" id="PNX77140.1"/>
    </source>
</evidence>
<name>A0A2K3LF42_TRIPR</name>
<dbReference type="Proteomes" id="UP000236291">
    <property type="component" value="Unassembled WGS sequence"/>
</dbReference>
<proteinExistence type="predicted"/>
<reference evidence="1 2" key="1">
    <citation type="journal article" date="2014" name="Am. J. Bot.">
        <title>Genome assembly and annotation for red clover (Trifolium pratense; Fabaceae).</title>
        <authorList>
            <person name="Istvanek J."/>
            <person name="Jaros M."/>
            <person name="Krenek A."/>
            <person name="Repkova J."/>
        </authorList>
    </citation>
    <scope>NUCLEOTIDE SEQUENCE [LARGE SCALE GENOMIC DNA]</scope>
    <source>
        <strain evidence="2">cv. Tatra</strain>
        <tissue evidence="1">Young leaves</tissue>
    </source>
</reference>